<gene>
    <name evidence="1" type="ORF">C9E81_18655</name>
</gene>
<sequence>MGQLSKRALKGKRRLIVQIGARKAGNMSIQRSSEHAATMLPDGEAMPLLNDGETKFSWHFDIMDATPPAHAQERNLIFRTQSLSNPDHRPQGTL</sequence>
<evidence type="ECO:0000313" key="1">
    <source>
        <dbReference type="EMBL" id="RMC32406.1"/>
    </source>
</evidence>
<proteinExistence type="predicted"/>
<dbReference type="EMBL" id="QOKZ01000009">
    <property type="protein sequence ID" value="RMC32406.1"/>
    <property type="molecule type" value="Genomic_DNA"/>
</dbReference>
<comment type="caution">
    <text evidence="1">The sequence shown here is derived from an EMBL/GenBank/DDBJ whole genome shotgun (WGS) entry which is preliminary data.</text>
</comment>
<name>A0A3M0M3Z1_9RHOB</name>
<dbReference type="Proteomes" id="UP000273516">
    <property type="component" value="Unassembled WGS sequence"/>
</dbReference>
<reference evidence="1 2" key="1">
    <citation type="submission" date="2018-07" db="EMBL/GenBank/DDBJ databases">
        <authorList>
            <person name="Zhang Y."/>
            <person name="Wang L."/>
            <person name="Ma S."/>
        </authorList>
    </citation>
    <scope>NUCLEOTIDE SEQUENCE [LARGE SCALE GENOMIC DNA]</scope>
    <source>
        <strain evidence="1 2">4-2</strain>
    </source>
</reference>
<protein>
    <submittedName>
        <fullName evidence="1">Uncharacterized protein</fullName>
    </submittedName>
</protein>
<accession>A0A3M0M3Z1</accession>
<evidence type="ECO:0000313" key="2">
    <source>
        <dbReference type="Proteomes" id="UP000273516"/>
    </source>
</evidence>
<organism evidence="1 2">
    <name type="scientific">Paracoccus alkanivorans</name>
    <dbReference type="NCBI Taxonomy" id="2116655"/>
    <lineage>
        <taxon>Bacteria</taxon>
        <taxon>Pseudomonadati</taxon>
        <taxon>Pseudomonadota</taxon>
        <taxon>Alphaproteobacteria</taxon>
        <taxon>Rhodobacterales</taxon>
        <taxon>Paracoccaceae</taxon>
        <taxon>Paracoccus</taxon>
    </lineage>
</organism>
<keyword evidence="2" id="KW-1185">Reference proteome</keyword>
<dbReference type="AlphaFoldDB" id="A0A3M0M3Z1"/>